<comment type="function">
    <text evidence="1">Catalyzes the methylthiolation of N6-(dimethylallyl)adenosine (i(6)A), leading to the formation of 2-methylthio-N6-(dimethylallyl)adenosine (ms(2)i(6)A) at position 37 in tRNAs that read codons beginning with uridine.</text>
</comment>
<dbReference type="EMBL" id="JABXWD010000259">
    <property type="protein sequence ID" value="MBV6342457.1"/>
    <property type="molecule type" value="Genomic_DNA"/>
</dbReference>
<evidence type="ECO:0000256" key="3">
    <source>
        <dbReference type="ARBA" id="ARBA00033765"/>
    </source>
</evidence>
<dbReference type="Pfam" id="PF04055">
    <property type="entry name" value="Radical_SAM"/>
    <property type="match status" value="1"/>
</dbReference>
<dbReference type="PANTHER" id="PTHR43020:SF2">
    <property type="entry name" value="MITOCHONDRIAL TRNA METHYLTHIOTRANSFERASE CDK5RAP1"/>
    <property type="match status" value="1"/>
</dbReference>
<evidence type="ECO:0000313" key="6">
    <source>
        <dbReference type="EMBL" id="MBV6342457.1"/>
    </source>
</evidence>
<protein>
    <recommendedName>
        <fullName evidence="3">tRNA-2-methylthio-N(6)-dimethylallyladenosine synthase</fullName>
        <ecNumber evidence="3">2.8.4.3</ecNumber>
    </recommendedName>
</protein>
<keyword evidence="7" id="KW-1185">Reference proteome</keyword>
<dbReference type="InterPro" id="IPR007197">
    <property type="entry name" value="rSAM"/>
</dbReference>
<name>A0ABS6S1D6_9BACT</name>
<reference evidence="6 7" key="1">
    <citation type="journal article" date="2020" name="J Geophys Res Biogeosci">
        <title>Magnetotaxis as an Adaptation to Enable Bacterial Shuttling of Microbial Sulfur and Sulfur Cycling Across Aquatic Oxic#Anoxic Interfaces.</title>
        <authorList>
            <person name="Li J."/>
            <person name="Liu P."/>
            <person name="Wang J."/>
            <person name="Roberts A.P."/>
            <person name="Pan Y."/>
        </authorList>
    </citation>
    <scope>NUCLEOTIDE SEQUENCE [LARGE SCALE GENOMIC DNA]</scope>
    <source>
        <strain evidence="6 7">MYR-1_YQ</strain>
    </source>
</reference>
<feature type="non-terminal residue" evidence="6">
    <location>
        <position position="1"/>
    </location>
</feature>
<evidence type="ECO:0000259" key="5">
    <source>
        <dbReference type="PROSITE" id="PS51918"/>
    </source>
</evidence>
<dbReference type="PROSITE" id="PS50926">
    <property type="entry name" value="TRAM"/>
    <property type="match status" value="1"/>
</dbReference>
<organism evidence="6 7">
    <name type="scientific">Candidatus Magnetobacterium casense</name>
    <dbReference type="NCBI Taxonomy" id="1455061"/>
    <lineage>
        <taxon>Bacteria</taxon>
        <taxon>Pseudomonadati</taxon>
        <taxon>Nitrospirota</taxon>
        <taxon>Thermodesulfovibrionia</taxon>
        <taxon>Thermodesulfovibrionales</taxon>
        <taxon>Candidatus Magnetobacteriaceae</taxon>
        <taxon>Candidatus Magnetobacterium</taxon>
    </lineage>
</organism>
<keyword evidence="2" id="KW-0808">Transferase</keyword>
<dbReference type="RefSeq" id="WP_218253076.1">
    <property type="nucleotide sequence ID" value="NZ_JABXWD010000259.1"/>
</dbReference>
<feature type="domain" description="TRAM" evidence="4">
    <location>
        <begin position="130"/>
        <end position="194"/>
    </location>
</feature>
<dbReference type="PANTHER" id="PTHR43020">
    <property type="entry name" value="CDK5 REGULATORY SUBUNIT-ASSOCIATED PROTEIN 1"/>
    <property type="match status" value="1"/>
</dbReference>
<evidence type="ECO:0000256" key="2">
    <source>
        <dbReference type="ARBA" id="ARBA00022679"/>
    </source>
</evidence>
<dbReference type="PROSITE" id="PS51918">
    <property type="entry name" value="RADICAL_SAM"/>
    <property type="match status" value="1"/>
</dbReference>
<sequence length="195" mass="21802">IQAMAELDSVCRHVHLPMQSGSSRVLNLMNRRYDYETYTDKVRRLRLSVPDVAVTSDIIAGFPGESDDDHAQTVSALEELEFDGIFAFKYSVRPNTKAAMMTDQVAEDVKSARLHEILGCQDVITQRKNKALEGTVMEVLVEGRSETTPNMWVGRSSTNKIVNFLSRDDLKSALFLNVRIVKANRHTLEGEVTGG</sequence>
<evidence type="ECO:0000313" key="7">
    <source>
        <dbReference type="Proteomes" id="UP001196980"/>
    </source>
</evidence>
<evidence type="ECO:0000256" key="1">
    <source>
        <dbReference type="ARBA" id="ARBA00003234"/>
    </source>
</evidence>
<accession>A0ABS6S1D6</accession>
<evidence type="ECO:0000259" key="4">
    <source>
        <dbReference type="PROSITE" id="PS50926"/>
    </source>
</evidence>
<gene>
    <name evidence="6" type="ORF">HWQ67_12760</name>
</gene>
<dbReference type="EC" id="2.8.4.3" evidence="3"/>
<feature type="domain" description="Radical SAM core" evidence="5">
    <location>
        <begin position="1"/>
        <end position="127"/>
    </location>
</feature>
<dbReference type="Proteomes" id="UP001196980">
    <property type="component" value="Unassembled WGS sequence"/>
</dbReference>
<dbReference type="InterPro" id="IPR002792">
    <property type="entry name" value="TRAM_dom"/>
</dbReference>
<comment type="caution">
    <text evidence="6">The sequence shown here is derived from an EMBL/GenBank/DDBJ whole genome shotgun (WGS) entry which is preliminary data.</text>
</comment>
<dbReference type="Pfam" id="PF01938">
    <property type="entry name" value="TRAM"/>
    <property type="match status" value="1"/>
</dbReference>
<proteinExistence type="predicted"/>